<evidence type="ECO:0000313" key="11">
    <source>
        <dbReference type="Proteomes" id="UP000001554"/>
    </source>
</evidence>
<evidence type="ECO:0000313" key="12">
    <source>
        <dbReference type="RefSeq" id="XP_035662933.1"/>
    </source>
</evidence>
<proteinExistence type="predicted"/>
<feature type="compositionally biased region" description="Basic and acidic residues" evidence="9">
    <location>
        <begin position="747"/>
        <end position="756"/>
    </location>
</feature>
<keyword evidence="7" id="KW-0539">Nucleus</keyword>
<dbReference type="OrthoDB" id="6077919at2759"/>
<reference evidence="11" key="1">
    <citation type="journal article" date="2020" name="Nat. Ecol. Evol.">
        <title>Deeply conserved synteny resolves early events in vertebrate evolution.</title>
        <authorList>
            <person name="Simakov O."/>
            <person name="Marletaz F."/>
            <person name="Yue J.X."/>
            <person name="O'Connell B."/>
            <person name="Jenkins J."/>
            <person name="Brandt A."/>
            <person name="Calef R."/>
            <person name="Tung C.H."/>
            <person name="Huang T.K."/>
            <person name="Schmutz J."/>
            <person name="Satoh N."/>
            <person name="Yu J.K."/>
            <person name="Putnam N.H."/>
            <person name="Green R.E."/>
            <person name="Rokhsar D.S."/>
        </authorList>
    </citation>
    <scope>NUCLEOTIDE SEQUENCE [LARGE SCALE GENOMIC DNA]</scope>
    <source>
        <strain evidence="11">S238N-H82</strain>
    </source>
</reference>
<evidence type="ECO:0000259" key="10">
    <source>
        <dbReference type="PROSITE" id="PS50157"/>
    </source>
</evidence>
<feature type="region of interest" description="Disordered" evidence="9">
    <location>
        <begin position="652"/>
        <end position="676"/>
    </location>
</feature>
<dbReference type="KEGG" id="bfo:118406742"/>
<feature type="region of interest" description="Disordered" evidence="9">
    <location>
        <begin position="744"/>
        <end position="772"/>
    </location>
</feature>
<dbReference type="SUPFAM" id="SSF57667">
    <property type="entry name" value="beta-beta-alpha zinc fingers"/>
    <property type="match status" value="2"/>
</dbReference>
<feature type="domain" description="C2H2-type" evidence="10">
    <location>
        <begin position="1152"/>
        <end position="1180"/>
    </location>
</feature>
<sequence>MSSTLTGVCGLSWEVTMSVLPRLYMEEVLSELQRRKIAVAREKVRHSDLSRLLHEVMVREYEQLQQHLRTFYIHTEKEFSPQTRAQEIHYVHGHQRNLPGSQGINGNASQGVARNSPNQENLLGTQGSHGNASQGVARNSPNQEKSPTMAVQENIPAQTVAKNTLPGNLQGMQGVNSSQGIVQNSPNQGISPITERQQSLQPRGKFITSQNVSQKSTDQLVQGPSPITSMQQNLQAPSAETSQRALNTSPGNLPRIQCVYSTASQSILQNSSNQHGMALITATQHNHPAVFPQAMGKKSSPGNVRETEGLHGNASQSLAQNSPNPLVHGILPVVTSSTQHDNQAQLIQTVRTLKNNVAGNSGGRQSNTQQSVPQNTPGQPVQGTSPTTATHQSLKVHFAQSLANLKNNLQGIKPSIVTTRTGAPVHGKSFTYSQPSRPQMQVSPQVQSSPEAMPPQLAQMIRNGPNLLNTPTGLLRGHANPVVKFPSGASAGQPSSQTSAPIDPVAWGRSFSSTMKSQQEAESGQQGLQKDVVTNSNSSNSIHANLLGEVPSAARQPSPQPPGSQTDAPIDQCAWARSFSIAMKSQQEVVSGHQGLQKGVVTDSSHGNASPGVVQSSPNQPERESSPETETPLQNLQTQFEQAVQEARNSLPGASMPLDVHAGQGGADRSSTSDTSFTMAQTLQGTSVQDNMHSNTSPYDVGQVNQISEPTEDRTKNHDHQDMQGTFLTNNCDATTDVSFHSAATNAEREEDKYNDTRSTNATTQESVASQQTFLTLNQQSEHKTSDMHDSIRQHLPEQDTTQSSQDNGREHSVQEPSETENTHNLPSSNVVVKIEQEDDYWSVPCTTSTANSHVSDSPSPCVVVKTEKDDNIETDSTLPLDYSAGTSMERSSTVRTENDLEEAWRQERLDDHSSPEQSQVTTSAPVQQVMPQGLSMTHTDQQESTSSSLTLSESLTIRTTPSQESRHYAVHSSAGLPDLDMNAYEFRDNSRNLSQKRKTVRALLDDLKKAKQLKSDGVTNEEDPMGIVSAMKDWREGRRYSQTNRREDVGPSVPLVGEGSVQQLRTGNMQGGEQFSLASAEADRTVRAPRGVLHKCMFCPFETRLKTNLQYHLRDHAEINVYRCGMCSFSAATKQTLDDHVATRHHEELPFMCGVCGYRTGVKENLSTHMWVVHKAGKSFQCSLCEYSTSYKTRLETHMINHHF</sequence>
<dbReference type="AlphaFoldDB" id="A0A9J7HNL8"/>
<dbReference type="GeneID" id="118406742"/>
<feature type="region of interest" description="Disordered" evidence="9">
    <location>
        <begin position="798"/>
        <end position="829"/>
    </location>
</feature>
<feature type="region of interest" description="Disordered" evidence="9">
    <location>
        <begin position="590"/>
        <end position="633"/>
    </location>
</feature>
<evidence type="ECO:0000256" key="5">
    <source>
        <dbReference type="ARBA" id="ARBA00022833"/>
    </source>
</evidence>
<feature type="compositionally biased region" description="Polar residues" evidence="9">
    <location>
        <begin position="510"/>
        <end position="543"/>
    </location>
</feature>
<dbReference type="InterPro" id="IPR036236">
    <property type="entry name" value="Znf_C2H2_sf"/>
</dbReference>
<feature type="compositionally biased region" description="Polar residues" evidence="9">
    <location>
        <begin position="98"/>
        <end position="149"/>
    </location>
</feature>
<dbReference type="RefSeq" id="XP_035662934.1">
    <property type="nucleotide sequence ID" value="XM_035807041.1"/>
</dbReference>
<feature type="compositionally biased region" description="Polar residues" evidence="9">
    <location>
        <begin position="916"/>
        <end position="927"/>
    </location>
</feature>
<evidence type="ECO:0000256" key="1">
    <source>
        <dbReference type="ARBA" id="ARBA00004123"/>
    </source>
</evidence>
<feature type="region of interest" description="Disordered" evidence="9">
    <location>
        <begin position="356"/>
        <end position="389"/>
    </location>
</feature>
<feature type="region of interest" description="Disordered" evidence="9">
    <location>
        <begin position="935"/>
        <end position="968"/>
    </location>
</feature>
<reference evidence="12 13" key="2">
    <citation type="submission" date="2025-04" db="UniProtKB">
        <authorList>
            <consortium name="RefSeq"/>
        </authorList>
    </citation>
    <scope>IDENTIFICATION</scope>
    <source>
        <strain evidence="12 13">S238N-H82</strain>
        <tissue evidence="12 13">Testes</tissue>
    </source>
</reference>
<feature type="region of interest" description="Disordered" evidence="9">
    <location>
        <begin position="908"/>
        <end position="927"/>
    </location>
</feature>
<protein>
    <submittedName>
        <fullName evidence="12 13">Uncharacterized protein LOC118406742</fullName>
    </submittedName>
</protein>
<feature type="compositionally biased region" description="Polar residues" evidence="9">
    <location>
        <begin position="885"/>
        <end position="896"/>
    </location>
</feature>
<feature type="region of interest" description="Disordered" evidence="9">
    <location>
        <begin position="423"/>
        <end position="451"/>
    </location>
</feature>
<dbReference type="Proteomes" id="UP000001554">
    <property type="component" value="Chromosome 19"/>
</dbReference>
<keyword evidence="2" id="KW-0479">Metal-binding</keyword>
<feature type="compositionally biased region" description="Low complexity" evidence="9">
    <location>
        <begin position="433"/>
        <end position="450"/>
    </location>
</feature>
<keyword evidence="4 8" id="KW-0863">Zinc-finger</keyword>
<organism evidence="11 13">
    <name type="scientific">Branchiostoma floridae</name>
    <name type="common">Florida lancelet</name>
    <name type="synonym">Amphioxus</name>
    <dbReference type="NCBI Taxonomy" id="7739"/>
    <lineage>
        <taxon>Eukaryota</taxon>
        <taxon>Metazoa</taxon>
        <taxon>Chordata</taxon>
        <taxon>Cephalochordata</taxon>
        <taxon>Leptocardii</taxon>
        <taxon>Amphioxiformes</taxon>
        <taxon>Branchiostomatidae</taxon>
        <taxon>Branchiostoma</taxon>
    </lineage>
</organism>
<dbReference type="InterPro" id="IPR013087">
    <property type="entry name" value="Znf_C2H2_type"/>
</dbReference>
<keyword evidence="6" id="KW-0238">DNA-binding</keyword>
<dbReference type="GO" id="GO:0003677">
    <property type="term" value="F:DNA binding"/>
    <property type="evidence" value="ECO:0007669"/>
    <property type="project" value="UniProtKB-KW"/>
</dbReference>
<name>A0A9J7HNL8_BRAFL</name>
<feature type="region of interest" description="Disordered" evidence="9">
    <location>
        <begin position="471"/>
        <end position="543"/>
    </location>
</feature>
<dbReference type="Gene3D" id="3.30.160.60">
    <property type="entry name" value="Classic Zinc Finger"/>
    <property type="match status" value="2"/>
</dbReference>
<gene>
    <name evidence="12 13" type="primary">LOC118406742</name>
</gene>
<keyword evidence="11" id="KW-1185">Reference proteome</keyword>
<evidence type="ECO:0000256" key="9">
    <source>
        <dbReference type="SAM" id="MobiDB-lite"/>
    </source>
</evidence>
<evidence type="ECO:0000313" key="13">
    <source>
        <dbReference type="RefSeq" id="XP_035662934.1"/>
    </source>
</evidence>
<comment type="subcellular location">
    <subcellularLocation>
        <location evidence="1">Nucleus</location>
    </subcellularLocation>
</comment>
<evidence type="ECO:0000256" key="7">
    <source>
        <dbReference type="ARBA" id="ARBA00023242"/>
    </source>
</evidence>
<keyword evidence="5" id="KW-0862">Zinc</keyword>
<evidence type="ECO:0000256" key="3">
    <source>
        <dbReference type="ARBA" id="ARBA00022737"/>
    </source>
</evidence>
<feature type="compositionally biased region" description="Polar residues" evidence="9">
    <location>
        <begin position="490"/>
        <end position="500"/>
    </location>
</feature>
<feature type="compositionally biased region" description="Polar residues" evidence="9">
    <location>
        <begin position="313"/>
        <end position="324"/>
    </location>
</feature>
<evidence type="ECO:0000256" key="2">
    <source>
        <dbReference type="ARBA" id="ARBA00022723"/>
    </source>
</evidence>
<dbReference type="SMART" id="SM00355">
    <property type="entry name" value="ZnF_C2H2"/>
    <property type="match status" value="4"/>
</dbReference>
<feature type="domain" description="C2H2-type" evidence="10">
    <location>
        <begin position="1123"/>
        <end position="1151"/>
    </location>
</feature>
<evidence type="ECO:0000256" key="6">
    <source>
        <dbReference type="ARBA" id="ARBA00023125"/>
    </source>
</evidence>
<feature type="region of interest" description="Disordered" evidence="9">
    <location>
        <begin position="874"/>
        <end position="900"/>
    </location>
</feature>
<feature type="compositionally biased region" description="Low complexity" evidence="9">
    <location>
        <begin position="944"/>
        <end position="957"/>
    </location>
</feature>
<feature type="region of interest" description="Disordered" evidence="9">
    <location>
        <begin position="95"/>
        <end position="149"/>
    </location>
</feature>
<dbReference type="PROSITE" id="PS50157">
    <property type="entry name" value="ZINC_FINGER_C2H2_2"/>
    <property type="match status" value="2"/>
</dbReference>
<evidence type="ECO:0000256" key="4">
    <source>
        <dbReference type="ARBA" id="ARBA00022771"/>
    </source>
</evidence>
<dbReference type="RefSeq" id="XP_035662933.1">
    <property type="nucleotide sequence ID" value="XM_035807040.1"/>
</dbReference>
<dbReference type="GO" id="GO:0005634">
    <property type="term" value="C:nucleus"/>
    <property type="evidence" value="ECO:0007669"/>
    <property type="project" value="UniProtKB-SubCell"/>
</dbReference>
<feature type="compositionally biased region" description="Polar residues" evidence="9">
    <location>
        <begin position="602"/>
        <end position="620"/>
    </location>
</feature>
<dbReference type="GO" id="GO:0008270">
    <property type="term" value="F:zinc ion binding"/>
    <property type="evidence" value="ECO:0007669"/>
    <property type="project" value="UniProtKB-KW"/>
</dbReference>
<feature type="compositionally biased region" description="Polar residues" evidence="9">
    <location>
        <begin position="757"/>
        <end position="772"/>
    </location>
</feature>
<dbReference type="PANTHER" id="PTHR24392">
    <property type="entry name" value="ZINC FINGER PROTEIN"/>
    <property type="match status" value="1"/>
</dbReference>
<feature type="region of interest" description="Disordered" evidence="9">
    <location>
        <begin position="294"/>
        <end position="324"/>
    </location>
</feature>
<dbReference type="PANTHER" id="PTHR24392:SF31">
    <property type="entry name" value="C2H2-TYPE DOMAIN-CONTAINING PROTEIN"/>
    <property type="match status" value="1"/>
</dbReference>
<evidence type="ECO:0000256" key="8">
    <source>
        <dbReference type="PROSITE-ProRule" id="PRU00042"/>
    </source>
</evidence>
<accession>A0A9J7HNL8</accession>
<keyword evidence="3" id="KW-0677">Repeat</keyword>
<feature type="region of interest" description="Disordered" evidence="9">
    <location>
        <begin position="207"/>
        <end position="248"/>
    </location>
</feature>